<dbReference type="Proteomes" id="UP000179807">
    <property type="component" value="Unassembled WGS sequence"/>
</dbReference>
<feature type="compositionally biased region" description="Basic and acidic residues" evidence="1">
    <location>
        <begin position="205"/>
        <end position="219"/>
    </location>
</feature>
<evidence type="ECO:0000313" key="3">
    <source>
        <dbReference type="Proteomes" id="UP000179807"/>
    </source>
</evidence>
<evidence type="ECO:0000256" key="1">
    <source>
        <dbReference type="SAM" id="MobiDB-lite"/>
    </source>
</evidence>
<organism evidence="2 3">
    <name type="scientific">Tritrichomonas foetus</name>
    <dbReference type="NCBI Taxonomy" id="1144522"/>
    <lineage>
        <taxon>Eukaryota</taxon>
        <taxon>Metamonada</taxon>
        <taxon>Parabasalia</taxon>
        <taxon>Tritrichomonadida</taxon>
        <taxon>Tritrichomonadidae</taxon>
        <taxon>Tritrichomonas</taxon>
    </lineage>
</organism>
<reference evidence="2" key="1">
    <citation type="submission" date="2016-10" db="EMBL/GenBank/DDBJ databases">
        <authorList>
            <person name="Benchimol M."/>
            <person name="Almeida L.G."/>
            <person name="Vasconcelos A.T."/>
            <person name="Perreira-Neves A."/>
            <person name="Rosa I.A."/>
            <person name="Tasca T."/>
            <person name="Bogo M.R."/>
            <person name="de Souza W."/>
        </authorList>
    </citation>
    <scope>NUCLEOTIDE SEQUENCE [LARGE SCALE GENOMIC DNA]</scope>
    <source>
        <strain evidence="2">K</strain>
    </source>
</reference>
<dbReference type="GeneID" id="94847586"/>
<protein>
    <submittedName>
        <fullName evidence="2">Uncharacterized protein</fullName>
    </submittedName>
</protein>
<evidence type="ECO:0000313" key="2">
    <source>
        <dbReference type="EMBL" id="OHS93941.1"/>
    </source>
</evidence>
<dbReference type="EMBL" id="MLAK01001362">
    <property type="protein sequence ID" value="OHS93941.1"/>
    <property type="molecule type" value="Genomic_DNA"/>
</dbReference>
<sequence>MKNKTQVSNFINRKTQLPALSAQDMKIVFAHSETDKPVTKVVMSIPYYYDLLSAQGVREWNASRAATIEQEDVTTIKNDALSQPGAFHFTIQPIDHFEPIDSKVREIEQFASIMQQDLDELDIPQLAEPPHVEPIFTELPHRTTRVRFDDEEVDEAAIKRQRKQFDKPKVSRHAISSTDRAREKVKIAERTLKTGFGDNKKRKKVRDDDKRRNVANEERGKVNWARINQLMQEDEF</sequence>
<dbReference type="AlphaFoldDB" id="A0A1J4J953"/>
<name>A0A1J4J953_9EUKA</name>
<comment type="caution">
    <text evidence="2">The sequence shown here is derived from an EMBL/GenBank/DDBJ whole genome shotgun (WGS) entry which is preliminary data.</text>
</comment>
<feature type="region of interest" description="Disordered" evidence="1">
    <location>
        <begin position="188"/>
        <end position="219"/>
    </location>
</feature>
<dbReference type="RefSeq" id="XP_068347078.1">
    <property type="nucleotide sequence ID" value="XM_068512882.1"/>
</dbReference>
<gene>
    <name evidence="2" type="ORF">TRFO_39872</name>
</gene>
<keyword evidence="3" id="KW-1185">Reference proteome</keyword>
<proteinExistence type="predicted"/>
<dbReference type="VEuPathDB" id="TrichDB:TRFO_39872"/>
<accession>A0A1J4J953</accession>